<reference evidence="4" key="1">
    <citation type="submission" date="2023-08" db="EMBL/GenBank/DDBJ databases">
        <authorList>
            <person name="Audoor S."/>
            <person name="Bilcke G."/>
        </authorList>
    </citation>
    <scope>NUCLEOTIDE SEQUENCE</scope>
</reference>
<dbReference type="Pfam" id="PF20710">
    <property type="entry name" value="DUF6824"/>
    <property type="match status" value="1"/>
</dbReference>
<sequence>MVQMTKRGIRTRLSCDFTPGRFTVLCGRGKEYTSSTGNQHLKSLVHKYLKPYSEAKSKMAKSSIVAEIMGQIKGLCSDAAFVKLKNGVWWEVDDAFAREKIGCMFRDTLHTQYRSSTKAKFARKKANQTGSSGRRDSSSSSSSMAESIQSMVSTLSSSSAETYASDYAVEIFGQPSTQMSSQKVEPATLFNPLNDYYSLLSSYLTLGPKEQQQQQPKKVSTPIDFCVMPMQMPSALALEPVHFDDIPDDDLSGIFDDF</sequence>
<feature type="domain" description="DUF6824" evidence="2">
    <location>
        <begin position="24"/>
        <end position="107"/>
    </location>
</feature>
<keyword evidence="5" id="KW-1185">Reference proteome</keyword>
<name>A0AAD2CWU7_9STRA</name>
<dbReference type="AlphaFoldDB" id="A0AAD2CWU7"/>
<organism evidence="4 5">
    <name type="scientific">Cylindrotheca closterium</name>
    <dbReference type="NCBI Taxonomy" id="2856"/>
    <lineage>
        <taxon>Eukaryota</taxon>
        <taxon>Sar</taxon>
        <taxon>Stramenopiles</taxon>
        <taxon>Ochrophyta</taxon>
        <taxon>Bacillariophyta</taxon>
        <taxon>Bacillariophyceae</taxon>
        <taxon>Bacillariophycidae</taxon>
        <taxon>Bacillariales</taxon>
        <taxon>Bacillariaceae</taxon>
        <taxon>Cylindrotheca</taxon>
    </lineage>
</organism>
<dbReference type="Proteomes" id="UP001295423">
    <property type="component" value="Unassembled WGS sequence"/>
</dbReference>
<accession>A0AAD2CWU7</accession>
<proteinExistence type="predicted"/>
<dbReference type="InterPro" id="IPR049227">
    <property type="entry name" value="DUF6824"/>
</dbReference>
<comment type="caution">
    <text evidence="4">The sequence shown here is derived from an EMBL/GenBank/DDBJ whole genome shotgun (WGS) entry which is preliminary data.</text>
</comment>
<protein>
    <recommendedName>
        <fullName evidence="2">DUF6824 domain-containing protein</fullName>
    </recommendedName>
</protein>
<evidence type="ECO:0000313" key="3">
    <source>
        <dbReference type="EMBL" id="CAJ1946036.1"/>
    </source>
</evidence>
<evidence type="ECO:0000256" key="1">
    <source>
        <dbReference type="SAM" id="MobiDB-lite"/>
    </source>
</evidence>
<dbReference type="EMBL" id="CAKOGP040001557">
    <property type="protein sequence ID" value="CAJ1946036.1"/>
    <property type="molecule type" value="Genomic_DNA"/>
</dbReference>
<evidence type="ECO:0000313" key="5">
    <source>
        <dbReference type="Proteomes" id="UP001295423"/>
    </source>
</evidence>
<dbReference type="EMBL" id="CAKOGP040001557">
    <property type="protein sequence ID" value="CAJ1946037.1"/>
    <property type="molecule type" value="Genomic_DNA"/>
</dbReference>
<evidence type="ECO:0000313" key="4">
    <source>
        <dbReference type="EMBL" id="CAJ1946037.1"/>
    </source>
</evidence>
<feature type="region of interest" description="Disordered" evidence="1">
    <location>
        <begin position="120"/>
        <end position="144"/>
    </location>
</feature>
<gene>
    <name evidence="3" type="ORF">CYCCA115_LOCUS10177</name>
    <name evidence="4" type="ORF">CYCCA115_LOCUS10178</name>
</gene>
<evidence type="ECO:0000259" key="2">
    <source>
        <dbReference type="Pfam" id="PF20710"/>
    </source>
</evidence>